<dbReference type="Proteomes" id="UP000277633">
    <property type="component" value="Unassembled WGS sequence"/>
</dbReference>
<dbReference type="AlphaFoldDB" id="A0A497JH36"/>
<evidence type="ECO:0000256" key="1">
    <source>
        <dbReference type="SAM" id="Coils"/>
    </source>
</evidence>
<accession>A0A497JH36</accession>
<evidence type="ECO:0000313" key="3">
    <source>
        <dbReference type="Proteomes" id="UP000277633"/>
    </source>
</evidence>
<keyword evidence="1" id="KW-0175">Coiled coil</keyword>
<sequence length="158" mass="18793">MVNLKEQETELRLFLQSVEEQIEKFNRLKEMLAEKRDSIREAMQQHNFSLVPVKISTEQCEDVLAETEQHLLELNKLKNYLGVKLKQIIEEEQLLESLKKRFGDTLEIEEVEHGFEIKYFDSEAKQAFEELQKSKEKISHIKSTLRKIEEREAEEQAE</sequence>
<feature type="coiled-coil region" evidence="1">
    <location>
        <begin position="131"/>
        <end position="158"/>
    </location>
</feature>
<gene>
    <name evidence="2" type="ORF">DRO07_01375</name>
</gene>
<reference evidence="2 3" key="1">
    <citation type="submission" date="2018-06" db="EMBL/GenBank/DDBJ databases">
        <title>Extensive metabolic versatility and redundancy in microbially diverse, dynamic hydrothermal sediments.</title>
        <authorList>
            <person name="Dombrowski N."/>
            <person name="Teske A."/>
            <person name="Baker B.J."/>
        </authorList>
    </citation>
    <scope>NUCLEOTIDE SEQUENCE [LARGE SCALE GENOMIC DNA]</scope>
    <source>
        <strain evidence="2">B9_G13</strain>
    </source>
</reference>
<feature type="coiled-coil region" evidence="1">
    <location>
        <begin position="4"/>
        <end position="45"/>
    </location>
</feature>
<evidence type="ECO:0008006" key="4">
    <source>
        <dbReference type="Google" id="ProtNLM"/>
    </source>
</evidence>
<organism evidence="2 3">
    <name type="scientific">Candidatus Iainarchaeum sp</name>
    <dbReference type="NCBI Taxonomy" id="3101447"/>
    <lineage>
        <taxon>Archaea</taxon>
        <taxon>Candidatus Iainarchaeota</taxon>
        <taxon>Candidatus Iainarchaeia</taxon>
        <taxon>Candidatus Iainarchaeales</taxon>
        <taxon>Candidatus Iainarchaeaceae</taxon>
        <taxon>Candidatus Iainarchaeum</taxon>
    </lineage>
</organism>
<proteinExistence type="predicted"/>
<comment type="caution">
    <text evidence="2">The sequence shown here is derived from an EMBL/GenBank/DDBJ whole genome shotgun (WGS) entry which is preliminary data.</text>
</comment>
<evidence type="ECO:0000313" key="2">
    <source>
        <dbReference type="EMBL" id="RLG69919.1"/>
    </source>
</evidence>
<protein>
    <recommendedName>
        <fullName evidence="4">Prefoldin subunit beta</fullName>
    </recommendedName>
</protein>
<name>A0A497JH36_9ARCH</name>
<dbReference type="EMBL" id="QMWO01000035">
    <property type="protein sequence ID" value="RLG69919.1"/>
    <property type="molecule type" value="Genomic_DNA"/>
</dbReference>